<protein>
    <submittedName>
        <fullName evidence="2">Uncharacterized protein</fullName>
    </submittedName>
</protein>
<proteinExistence type="predicted"/>
<evidence type="ECO:0000313" key="3">
    <source>
        <dbReference type="Proteomes" id="UP000243681"/>
    </source>
</evidence>
<sequence length="80" mass="8972">MRPTVNRRGPRPTSRTVEQHQRCNGAAIELQIQALMRHLNAAFLSCIGPKCSITSHQCGSEGRRRHGINRQKKYLAYSGA</sequence>
<name>C8TDW0_EIMTE</name>
<organism evidence="2 3">
    <name type="scientific">Eimeria tenella</name>
    <name type="common">Coccidian parasite</name>
    <dbReference type="NCBI Taxonomy" id="5802"/>
    <lineage>
        <taxon>Eukaryota</taxon>
        <taxon>Sar</taxon>
        <taxon>Alveolata</taxon>
        <taxon>Apicomplexa</taxon>
        <taxon>Conoidasida</taxon>
        <taxon>Coccidia</taxon>
        <taxon>Eucoccidiorida</taxon>
        <taxon>Eimeriorina</taxon>
        <taxon>Eimeriidae</taxon>
        <taxon>Eimeria</taxon>
    </lineage>
</organism>
<evidence type="ECO:0000256" key="1">
    <source>
        <dbReference type="SAM" id="MobiDB-lite"/>
    </source>
</evidence>
<reference evidence="2 3" key="1">
    <citation type="journal article" date="2007" name="Genome Res.">
        <title>Sequencing and analysis of chromosome 1 of Eimeria tenella reveals a unique segmental organization.</title>
        <authorList>
            <person name="Ling K.H."/>
            <person name="Rajandream M.A."/>
            <person name="Rivailler P."/>
            <person name="Ivens A."/>
            <person name="Yap S.J."/>
            <person name="Madeira A.M.B.N."/>
            <person name="Mungall K."/>
            <person name="Billington K."/>
            <person name="Yee W.Y."/>
            <person name="Bankier A.T."/>
            <person name="Carroll F."/>
            <person name="Durham A.M."/>
            <person name="Peters N."/>
            <person name="Loo S.S."/>
            <person name="Mat-Isa M.N."/>
            <person name="Novaes J."/>
            <person name="Quail M."/>
            <person name="Rosli R."/>
            <person name="Shamsudin M.N."/>
            <person name="Sobreira T.J.P."/>
            <person name="Tivey A.R."/>
            <person name="Wai S.F."/>
            <person name="White S."/>
            <person name="Wu X."/>
            <person name="Kerhornou A.X."/>
            <person name="Blake D."/>
            <person name="Mohamed R."/>
            <person name="Shirley M."/>
            <person name="Gruber A."/>
            <person name="Berriman M."/>
            <person name="Tomley F."/>
            <person name="Dear P.H."/>
            <person name="Wan K.L."/>
        </authorList>
    </citation>
    <scope>NUCLEOTIDE SEQUENCE [LARGE SCALE GENOMIC DNA]</scope>
    <source>
        <strain evidence="2 3">Houghton</strain>
    </source>
</reference>
<dbReference type="AlphaFoldDB" id="C8TDW0"/>
<accession>C8TDW0</accession>
<evidence type="ECO:0000313" key="2">
    <source>
        <dbReference type="EMBL" id="CAK51446.1"/>
    </source>
</evidence>
<feature type="region of interest" description="Disordered" evidence="1">
    <location>
        <begin position="1"/>
        <end position="20"/>
    </location>
</feature>
<gene>
    <name evidence="2" type="ORF">e2017b09.tmp0111</name>
</gene>
<dbReference type="Proteomes" id="UP000243681">
    <property type="component" value="Chromosome 1"/>
</dbReference>
<dbReference type="EMBL" id="AM269894">
    <property type="protein sequence ID" value="CAK51446.1"/>
    <property type="molecule type" value="Genomic_DNA"/>
</dbReference>